<accession>A0A1G2C747</accession>
<protein>
    <recommendedName>
        <fullName evidence="4">MxaA protein</fullName>
    </recommendedName>
</protein>
<evidence type="ECO:0000313" key="3">
    <source>
        <dbReference type="Proteomes" id="UP000176349"/>
    </source>
</evidence>
<keyword evidence="1" id="KW-0812">Transmembrane</keyword>
<feature type="transmembrane region" description="Helical" evidence="1">
    <location>
        <begin position="163"/>
        <end position="185"/>
    </location>
</feature>
<proteinExistence type="predicted"/>
<evidence type="ECO:0008006" key="4">
    <source>
        <dbReference type="Google" id="ProtNLM"/>
    </source>
</evidence>
<keyword evidence="1" id="KW-0472">Membrane</keyword>
<dbReference type="EMBL" id="MHKV01000028">
    <property type="protein sequence ID" value="OGY96961.1"/>
    <property type="molecule type" value="Genomic_DNA"/>
</dbReference>
<dbReference type="AlphaFoldDB" id="A0A1G2C747"/>
<dbReference type="Proteomes" id="UP000176349">
    <property type="component" value="Unassembled WGS sequence"/>
</dbReference>
<evidence type="ECO:0000313" key="2">
    <source>
        <dbReference type="EMBL" id="OGY96961.1"/>
    </source>
</evidence>
<name>A0A1G2C747_9BACT</name>
<keyword evidence="1" id="KW-1133">Transmembrane helix</keyword>
<evidence type="ECO:0000256" key="1">
    <source>
        <dbReference type="SAM" id="Phobius"/>
    </source>
</evidence>
<sequence>MSKPIFTSFVIALLLILPFASVASGDERILNFEVETPRSFGYVIGDEIVHEARIAVKAPLLLVPDTIPQREKVSDWLTVKKVEVRERDGNGGRAYTLRITYQIFHEPDQLEWLTIPERKLGFAGGGDALEAVIPAWSFTVMPFVPEGADEFAKDRPAMAVPTLWPLVRFATFTAIFLGLALTLFYRKWGRILFGYRGSFARAERDIRRMLRDGAWSETQEKEALKRLHRAFNETAERPFFAHQLPEFLGAFPWFRTEERAAKEFFNESERAFFGISGDRAPVSRQSILDTVRLLKRAERRRGR</sequence>
<gene>
    <name evidence="2" type="ORF">A2128_00030</name>
</gene>
<reference evidence="2 3" key="1">
    <citation type="journal article" date="2016" name="Nat. Commun.">
        <title>Thousands of microbial genomes shed light on interconnected biogeochemical processes in an aquifer system.</title>
        <authorList>
            <person name="Anantharaman K."/>
            <person name="Brown C.T."/>
            <person name="Hug L.A."/>
            <person name="Sharon I."/>
            <person name="Castelle C.J."/>
            <person name="Probst A.J."/>
            <person name="Thomas B.C."/>
            <person name="Singh A."/>
            <person name="Wilkins M.J."/>
            <person name="Karaoz U."/>
            <person name="Brodie E.L."/>
            <person name="Williams K.H."/>
            <person name="Hubbard S.S."/>
            <person name="Banfield J.F."/>
        </authorList>
    </citation>
    <scope>NUCLEOTIDE SEQUENCE [LARGE SCALE GENOMIC DNA]</scope>
</reference>
<comment type="caution">
    <text evidence="2">The sequence shown here is derived from an EMBL/GenBank/DDBJ whole genome shotgun (WGS) entry which is preliminary data.</text>
</comment>
<organism evidence="2 3">
    <name type="scientific">Candidatus Liptonbacteria bacterium GWC1_60_9</name>
    <dbReference type="NCBI Taxonomy" id="1798645"/>
    <lineage>
        <taxon>Bacteria</taxon>
        <taxon>Candidatus Liptoniibacteriota</taxon>
    </lineage>
</organism>